<sequence length="147" mass="16854">MITNFFEEVLQCSVVAVVSEEVGVPSLERMLQKLTVWSDEKLTANIKIESLCRGRVIIYENKGDVLLTDYPNNHIPRLTHIWGLVEMTTVDQGTGQMDRVYAAYNMGREGWCILTSNLHTMIHVVIEHTTYTIEQFPDHRKCPLNCT</sequence>
<proteinExistence type="predicted"/>
<dbReference type="AlphaFoldDB" id="A0AAE1UEI0"/>
<name>A0AAE1UEI0_9EUCA</name>
<organism evidence="1 2">
    <name type="scientific">Petrolisthes manimaculis</name>
    <dbReference type="NCBI Taxonomy" id="1843537"/>
    <lineage>
        <taxon>Eukaryota</taxon>
        <taxon>Metazoa</taxon>
        <taxon>Ecdysozoa</taxon>
        <taxon>Arthropoda</taxon>
        <taxon>Crustacea</taxon>
        <taxon>Multicrustacea</taxon>
        <taxon>Malacostraca</taxon>
        <taxon>Eumalacostraca</taxon>
        <taxon>Eucarida</taxon>
        <taxon>Decapoda</taxon>
        <taxon>Pleocyemata</taxon>
        <taxon>Anomura</taxon>
        <taxon>Galatheoidea</taxon>
        <taxon>Porcellanidae</taxon>
        <taxon>Petrolisthes</taxon>
    </lineage>
</organism>
<reference evidence="1" key="1">
    <citation type="submission" date="2023-11" db="EMBL/GenBank/DDBJ databases">
        <title>Genome assemblies of two species of porcelain crab, Petrolisthes cinctipes and Petrolisthes manimaculis (Anomura: Porcellanidae).</title>
        <authorList>
            <person name="Angst P."/>
        </authorList>
    </citation>
    <scope>NUCLEOTIDE SEQUENCE</scope>
    <source>
        <strain evidence="1">PB745_02</strain>
        <tissue evidence="1">Gill</tissue>
    </source>
</reference>
<evidence type="ECO:0000313" key="1">
    <source>
        <dbReference type="EMBL" id="KAK4315754.1"/>
    </source>
</evidence>
<gene>
    <name evidence="1" type="ORF">Pmani_013032</name>
</gene>
<keyword evidence="2" id="KW-1185">Reference proteome</keyword>
<comment type="caution">
    <text evidence="1">The sequence shown here is derived from an EMBL/GenBank/DDBJ whole genome shotgun (WGS) entry which is preliminary data.</text>
</comment>
<dbReference type="EMBL" id="JAWZYT010001082">
    <property type="protein sequence ID" value="KAK4315754.1"/>
    <property type="molecule type" value="Genomic_DNA"/>
</dbReference>
<dbReference type="Proteomes" id="UP001292094">
    <property type="component" value="Unassembled WGS sequence"/>
</dbReference>
<protein>
    <submittedName>
        <fullName evidence="1">Uncharacterized protein</fullName>
    </submittedName>
</protein>
<accession>A0AAE1UEI0</accession>
<evidence type="ECO:0000313" key="2">
    <source>
        <dbReference type="Proteomes" id="UP001292094"/>
    </source>
</evidence>